<dbReference type="Gene3D" id="3.30.9.10">
    <property type="entry name" value="D-Amino Acid Oxidase, subunit A, domain 2"/>
    <property type="match status" value="1"/>
</dbReference>
<dbReference type="AlphaFoldDB" id="A0A6J6SLW2"/>
<dbReference type="GO" id="GO:0005737">
    <property type="term" value="C:cytoplasm"/>
    <property type="evidence" value="ECO:0007669"/>
    <property type="project" value="TreeGrafter"/>
</dbReference>
<evidence type="ECO:0000313" key="3">
    <source>
        <dbReference type="EMBL" id="CAB4735605.1"/>
    </source>
</evidence>
<name>A0A6J6SLW2_9ZZZZ</name>
<accession>A0A6J6SLW2</accession>
<evidence type="ECO:0000256" key="1">
    <source>
        <dbReference type="ARBA" id="ARBA00023002"/>
    </source>
</evidence>
<organism evidence="3">
    <name type="scientific">freshwater metagenome</name>
    <dbReference type="NCBI Taxonomy" id="449393"/>
    <lineage>
        <taxon>unclassified sequences</taxon>
        <taxon>metagenomes</taxon>
        <taxon>ecological metagenomes</taxon>
    </lineage>
</organism>
<dbReference type="EMBL" id="CAEZYS010000062">
    <property type="protein sequence ID" value="CAB4735605.1"/>
    <property type="molecule type" value="Genomic_DNA"/>
</dbReference>
<reference evidence="3" key="1">
    <citation type="submission" date="2020-05" db="EMBL/GenBank/DDBJ databases">
        <authorList>
            <person name="Chiriac C."/>
            <person name="Salcher M."/>
            <person name="Ghai R."/>
            <person name="Kavagutti S V."/>
        </authorList>
    </citation>
    <scope>NUCLEOTIDE SEQUENCE</scope>
</reference>
<dbReference type="Pfam" id="PF01266">
    <property type="entry name" value="DAO"/>
    <property type="match status" value="1"/>
</dbReference>
<dbReference type="InterPro" id="IPR036188">
    <property type="entry name" value="FAD/NAD-bd_sf"/>
</dbReference>
<gene>
    <name evidence="3" type="ORF">UFOPK2782_00604</name>
</gene>
<evidence type="ECO:0000259" key="2">
    <source>
        <dbReference type="Pfam" id="PF01266"/>
    </source>
</evidence>
<dbReference type="PANTHER" id="PTHR13847">
    <property type="entry name" value="SARCOSINE DEHYDROGENASE-RELATED"/>
    <property type="match status" value="1"/>
</dbReference>
<feature type="domain" description="FAD dependent oxidoreductase" evidence="2">
    <location>
        <begin position="25"/>
        <end position="384"/>
    </location>
</feature>
<proteinExistence type="predicted"/>
<dbReference type="SUPFAM" id="SSF51905">
    <property type="entry name" value="FAD/NAD(P)-binding domain"/>
    <property type="match status" value="1"/>
</dbReference>
<dbReference type="PANTHER" id="PTHR13847:SF287">
    <property type="entry name" value="FAD-DEPENDENT OXIDOREDUCTASE DOMAIN-CONTAINING PROTEIN 1"/>
    <property type="match status" value="1"/>
</dbReference>
<dbReference type="InterPro" id="IPR006076">
    <property type="entry name" value="FAD-dep_OxRdtase"/>
</dbReference>
<sequence>MLNNNFLPGYLSQTENYEELPTESDVVIIGGGLLGTALSYYLAKSGVEVTLLERNDLNREASGTNAGSFHFQIALHQLTDNMTQADDKRLVDETKLMLDAAKLWDEIETELNADLGVHFTGGFMVAETQEELQVLRDKQRIESAAGLETQVMTGNEMRDFAPYLAPDLSGIAFCPREGHANPLLVGPTYAYRAHELGSKIRTNCEVTRIEQITGIPGYRFKIHTNRGTILCNRVVNASGAWTTELSSQLGLNLPMGLSGLHVNVTEPREYFLKSMVQHIGRRLTLKQTTNNTFIIGGGWPSREEKFPLRYSNFWESAAGNAAVAVRVLPMLKDVQLVRVWSGVWAYTNDFKPILGESEKIPGYHIAMVPTGFTLGPMVSRMLAEYMTQPGSTNLIPKEFHVDR</sequence>
<dbReference type="Gene3D" id="3.50.50.60">
    <property type="entry name" value="FAD/NAD(P)-binding domain"/>
    <property type="match status" value="1"/>
</dbReference>
<keyword evidence="1" id="KW-0560">Oxidoreductase</keyword>
<dbReference type="GO" id="GO:0016491">
    <property type="term" value="F:oxidoreductase activity"/>
    <property type="evidence" value="ECO:0007669"/>
    <property type="project" value="UniProtKB-KW"/>
</dbReference>
<protein>
    <submittedName>
        <fullName evidence="3">Unannotated protein</fullName>
    </submittedName>
</protein>